<dbReference type="AlphaFoldDB" id="R0KY87"/>
<name>R0KY87_NOSB1</name>
<gene>
    <name evidence="1" type="ORF">NBO_7g0005</name>
</gene>
<dbReference type="VEuPathDB" id="MicrosporidiaDB:NBO_7g0005"/>
<evidence type="ECO:0000313" key="1">
    <source>
        <dbReference type="EMBL" id="EOB15187.1"/>
    </source>
</evidence>
<sequence length="265" mass="31045">MYLKYFYVCITYYLFASGSEIPSMSGYDTGHLEHAVTSLVEYPQVSLSHNILDFKKLYLNVNVPDLEKFDFEHSLTNSMKEQLIIYNLFVEKLLWLGYRNCNSFREGIDFIAGVLKLKDQNCLFARHYNLLLLEGCSDIFYFFDENSCNVEEHLDLCKIERENGKIYFIQKDLSEELFHQKLLKITSEYYKKRFYKTFYLPNEAGSYLKSEIRALLSNPENVDFLGSVVSCKAFDNLVNLCVFSIIYNMSCIPDRVLNDIECVLL</sequence>
<reference evidence="1 2" key="1">
    <citation type="journal article" date="2013" name="BMC Genomics">
        <title>Comparative genomics of parasitic silkworm microsporidia reveal an association between genome expansion and host adaptation.</title>
        <authorList>
            <person name="Pan G."/>
            <person name="Xu J."/>
            <person name="Li T."/>
            <person name="Xia Q."/>
            <person name="Liu S.L."/>
            <person name="Zhang G."/>
            <person name="Li S."/>
            <person name="Li C."/>
            <person name="Liu H."/>
            <person name="Yang L."/>
            <person name="Liu T."/>
            <person name="Zhang X."/>
            <person name="Wu Z."/>
            <person name="Fan W."/>
            <person name="Dang X."/>
            <person name="Xiang H."/>
            <person name="Tao M."/>
            <person name="Li Y."/>
            <person name="Hu J."/>
            <person name="Li Z."/>
            <person name="Lin L."/>
            <person name="Luo J."/>
            <person name="Geng L."/>
            <person name="Wang L."/>
            <person name="Long M."/>
            <person name="Wan Y."/>
            <person name="He N."/>
            <person name="Zhang Z."/>
            <person name="Lu C."/>
            <person name="Keeling P.J."/>
            <person name="Wang J."/>
            <person name="Xiang Z."/>
            <person name="Zhou Z."/>
        </authorList>
    </citation>
    <scope>NUCLEOTIDE SEQUENCE [LARGE SCALE GENOMIC DNA]</scope>
    <source>
        <strain evidence="2">CQ1 / CVCC 102059</strain>
    </source>
</reference>
<dbReference type="EMBL" id="KB908915">
    <property type="protein sequence ID" value="EOB15187.1"/>
    <property type="molecule type" value="Genomic_DNA"/>
</dbReference>
<evidence type="ECO:0000313" key="2">
    <source>
        <dbReference type="Proteomes" id="UP000016927"/>
    </source>
</evidence>
<accession>R0KY87</accession>
<dbReference type="Proteomes" id="UP000016927">
    <property type="component" value="Unassembled WGS sequence"/>
</dbReference>
<protein>
    <submittedName>
        <fullName evidence="1">Uncharacterized protein</fullName>
    </submittedName>
</protein>
<organism evidence="1 2">
    <name type="scientific">Nosema bombycis (strain CQ1 / CVCC 102059)</name>
    <name type="common">Microsporidian parasite</name>
    <name type="synonym">Pebrine of silkworm</name>
    <dbReference type="NCBI Taxonomy" id="578461"/>
    <lineage>
        <taxon>Eukaryota</taxon>
        <taxon>Fungi</taxon>
        <taxon>Fungi incertae sedis</taxon>
        <taxon>Microsporidia</taxon>
        <taxon>Nosematidae</taxon>
        <taxon>Nosema</taxon>
    </lineage>
</organism>
<proteinExistence type="predicted"/>
<keyword evidence="2" id="KW-1185">Reference proteome</keyword>
<dbReference type="HOGENOM" id="CLU_1050079_0_0_1"/>